<evidence type="ECO:0000256" key="1">
    <source>
        <dbReference type="SAM" id="MobiDB-lite"/>
    </source>
</evidence>
<dbReference type="SMART" id="SM00450">
    <property type="entry name" value="RHOD"/>
    <property type="match status" value="1"/>
</dbReference>
<evidence type="ECO:0000313" key="4">
    <source>
        <dbReference type="Proteomes" id="UP000790833"/>
    </source>
</evidence>
<dbReference type="InterPro" id="IPR036873">
    <property type="entry name" value="Rhodanese-like_dom_sf"/>
</dbReference>
<sequence length="206" mass="22723">MMMIRSTLKNNGIIVGAIRGINNVSRRLIVNIGYTANAFKASSIAIKSYRNTAVHNEFRRCLSVITTSPEAKFYDYEDIKSIASKEELNPKVVLVDVREPSEFAEGHIPHAVNIPYKSLPGALDLSPEEFEENFGFEKPGQDKELIFYCLGGVRSTAAEELASSFGYKKRGNYLGSWEDWVAHEQPSAAAAAPTASDTTKQDSAKL</sequence>
<gene>
    <name evidence="3" type="ORF">KQ657_001106</name>
</gene>
<dbReference type="GO" id="GO:0004792">
    <property type="term" value="F:thiosulfate-cyanide sulfurtransferase activity"/>
    <property type="evidence" value="ECO:0007669"/>
    <property type="project" value="TreeGrafter"/>
</dbReference>
<proteinExistence type="predicted"/>
<dbReference type="PROSITE" id="PS50206">
    <property type="entry name" value="RHODANESE_3"/>
    <property type="match status" value="1"/>
</dbReference>
<dbReference type="PANTHER" id="PTHR44086:SF10">
    <property type="entry name" value="THIOSULFATE SULFURTRANSFERASE_RHODANESE-LIKE DOMAIN-CONTAINING PROTEIN 3"/>
    <property type="match status" value="1"/>
</dbReference>
<feature type="region of interest" description="Disordered" evidence="1">
    <location>
        <begin position="185"/>
        <end position="206"/>
    </location>
</feature>
<name>A0A9P7V7W0_9ASCO</name>
<dbReference type="InterPro" id="IPR001763">
    <property type="entry name" value="Rhodanese-like_dom"/>
</dbReference>
<dbReference type="Proteomes" id="UP000790833">
    <property type="component" value="Unassembled WGS sequence"/>
</dbReference>
<dbReference type="SUPFAM" id="SSF52821">
    <property type="entry name" value="Rhodanese/Cell cycle control phosphatase"/>
    <property type="match status" value="1"/>
</dbReference>
<dbReference type="GeneID" id="66114480"/>
<dbReference type="Gene3D" id="3.40.250.10">
    <property type="entry name" value="Rhodanese-like domain"/>
    <property type="match status" value="1"/>
</dbReference>
<dbReference type="PANTHER" id="PTHR44086">
    <property type="entry name" value="THIOSULFATE SULFURTRANSFERASE RDL2, MITOCHONDRIAL-RELATED"/>
    <property type="match status" value="1"/>
</dbReference>
<dbReference type="GO" id="GO:0005739">
    <property type="term" value="C:mitochondrion"/>
    <property type="evidence" value="ECO:0007669"/>
    <property type="project" value="TreeGrafter"/>
</dbReference>
<evidence type="ECO:0000259" key="2">
    <source>
        <dbReference type="PROSITE" id="PS50206"/>
    </source>
</evidence>
<keyword evidence="4" id="KW-1185">Reference proteome</keyword>
<organism evidence="3 4">
    <name type="scientific">Scheffersomyces spartinae</name>
    <dbReference type="NCBI Taxonomy" id="45513"/>
    <lineage>
        <taxon>Eukaryota</taxon>
        <taxon>Fungi</taxon>
        <taxon>Dikarya</taxon>
        <taxon>Ascomycota</taxon>
        <taxon>Saccharomycotina</taxon>
        <taxon>Pichiomycetes</taxon>
        <taxon>Debaryomycetaceae</taxon>
        <taxon>Scheffersomyces</taxon>
    </lineage>
</organism>
<dbReference type="CDD" id="cd01519">
    <property type="entry name" value="RHOD_HSP67B2"/>
    <property type="match status" value="1"/>
</dbReference>
<dbReference type="Pfam" id="PF00581">
    <property type="entry name" value="Rhodanese"/>
    <property type="match status" value="1"/>
</dbReference>
<evidence type="ECO:0000313" key="3">
    <source>
        <dbReference type="EMBL" id="KAG7192996.1"/>
    </source>
</evidence>
<protein>
    <recommendedName>
        <fullName evidence="2">Rhodanese domain-containing protein</fullName>
    </recommendedName>
</protein>
<feature type="compositionally biased region" description="Low complexity" evidence="1">
    <location>
        <begin position="186"/>
        <end position="198"/>
    </location>
</feature>
<dbReference type="EMBL" id="JAHMUF010000014">
    <property type="protein sequence ID" value="KAG7192996.1"/>
    <property type="molecule type" value="Genomic_DNA"/>
</dbReference>
<accession>A0A9P7V7W0</accession>
<dbReference type="AlphaFoldDB" id="A0A9P7V7W0"/>
<comment type="caution">
    <text evidence="3">The sequence shown here is derived from an EMBL/GenBank/DDBJ whole genome shotgun (WGS) entry which is preliminary data.</text>
</comment>
<feature type="domain" description="Rhodanese" evidence="2">
    <location>
        <begin position="88"/>
        <end position="189"/>
    </location>
</feature>
<reference evidence="3" key="1">
    <citation type="submission" date="2021-03" db="EMBL/GenBank/DDBJ databases">
        <authorList>
            <person name="Palmer J.M."/>
        </authorList>
    </citation>
    <scope>NUCLEOTIDE SEQUENCE</scope>
    <source>
        <strain evidence="3">ARV_011</strain>
    </source>
</reference>
<dbReference type="RefSeq" id="XP_043048545.1">
    <property type="nucleotide sequence ID" value="XM_043191913.1"/>
</dbReference>
<dbReference type="OrthoDB" id="566238at2759"/>